<dbReference type="OrthoDB" id="5522905at2"/>
<gene>
    <name evidence="2" type="ORF">C7B65_09910</name>
</gene>
<comment type="caution">
    <text evidence="2">The sequence shown here is derived from an EMBL/GenBank/DDBJ whole genome shotgun (WGS) entry which is preliminary data.</text>
</comment>
<dbReference type="AlphaFoldDB" id="A0A2T1DHL8"/>
<dbReference type="EMBL" id="PVWG01000008">
    <property type="protein sequence ID" value="PSB19966.1"/>
    <property type="molecule type" value="Genomic_DNA"/>
</dbReference>
<dbReference type="InterPro" id="IPR005368">
    <property type="entry name" value="UPF0175"/>
</dbReference>
<proteinExistence type="inferred from homology"/>
<evidence type="ECO:0000256" key="1">
    <source>
        <dbReference type="ARBA" id="ARBA00005651"/>
    </source>
</evidence>
<evidence type="ECO:0000313" key="3">
    <source>
        <dbReference type="Proteomes" id="UP000238634"/>
    </source>
</evidence>
<name>A0A2T1DHL8_9CYAN</name>
<evidence type="ECO:0000313" key="2">
    <source>
        <dbReference type="EMBL" id="PSB19966.1"/>
    </source>
</evidence>
<dbReference type="RefSeq" id="WP_073071178.1">
    <property type="nucleotide sequence ID" value="NZ_MPPI01000010.1"/>
</dbReference>
<dbReference type="Pfam" id="PF03683">
    <property type="entry name" value="UPF0175"/>
    <property type="match status" value="1"/>
</dbReference>
<dbReference type="PANTHER" id="PTHR37525:SF1">
    <property type="entry name" value="UPF0175 PROTEIN SSL1255"/>
    <property type="match status" value="1"/>
</dbReference>
<dbReference type="Proteomes" id="UP000238634">
    <property type="component" value="Unassembled WGS sequence"/>
</dbReference>
<dbReference type="InterPro" id="IPR052264">
    <property type="entry name" value="UPF0175_domain"/>
</dbReference>
<protein>
    <submittedName>
        <fullName evidence="2">Uncharacterized protein</fullName>
    </submittedName>
</protein>
<accession>A0A2T1DHL8</accession>
<dbReference type="PANTHER" id="PTHR37525">
    <property type="entry name" value="UPF0175 PROTEIN SSL1255"/>
    <property type="match status" value="1"/>
</dbReference>
<sequence>MGLQISISDSIVQALRLPEPRIEQELRRELAIALYTQDILSFGKARELAEMDKYEFGQLLALRGVVRHYGFTELDDDLSYARSE</sequence>
<organism evidence="2 3">
    <name type="scientific">Phormidesmis priestleyi ULC007</name>
    <dbReference type="NCBI Taxonomy" id="1920490"/>
    <lineage>
        <taxon>Bacteria</taxon>
        <taxon>Bacillati</taxon>
        <taxon>Cyanobacteriota</taxon>
        <taxon>Cyanophyceae</taxon>
        <taxon>Leptolyngbyales</taxon>
        <taxon>Leptolyngbyaceae</taxon>
        <taxon>Phormidesmis</taxon>
    </lineage>
</organism>
<reference evidence="2 3" key="1">
    <citation type="submission" date="2018-02" db="EMBL/GenBank/DDBJ databases">
        <authorList>
            <person name="Cohen D.B."/>
            <person name="Kent A.D."/>
        </authorList>
    </citation>
    <scope>NUCLEOTIDE SEQUENCE [LARGE SCALE GENOMIC DNA]</scope>
    <source>
        <strain evidence="2 3">ULC007</strain>
    </source>
</reference>
<keyword evidence="3" id="KW-1185">Reference proteome</keyword>
<reference evidence="2 3" key="2">
    <citation type="submission" date="2018-03" db="EMBL/GenBank/DDBJ databases">
        <title>The ancient ancestry and fast evolution of plastids.</title>
        <authorList>
            <person name="Moore K.R."/>
            <person name="Magnabosco C."/>
            <person name="Momper L."/>
            <person name="Gold D.A."/>
            <person name="Bosak T."/>
            <person name="Fournier G.P."/>
        </authorList>
    </citation>
    <scope>NUCLEOTIDE SEQUENCE [LARGE SCALE GENOMIC DNA]</scope>
    <source>
        <strain evidence="2 3">ULC007</strain>
    </source>
</reference>
<dbReference type="STRING" id="1920490.GCA_001895925_04027"/>
<comment type="similarity">
    <text evidence="1">Belongs to the UPF0175 family.</text>
</comment>